<feature type="domain" description="ABM" evidence="1">
    <location>
        <begin position="10"/>
        <end position="83"/>
    </location>
</feature>
<keyword evidence="3" id="KW-1185">Reference proteome</keyword>
<sequence length="109" mass="12231">MSDASASKLVVIFRSRLRQDADLAALEPLGMRMYELASAMPGFLSYKDFAAADGENLSLVEFADADSLRAWRLHPEHVAVQERARLEFMAEYQIDVCRPERSYAFKAGA</sequence>
<dbReference type="EMBL" id="JAUHHC010000004">
    <property type="protein sequence ID" value="MDN3921720.1"/>
    <property type="molecule type" value="Genomic_DNA"/>
</dbReference>
<organism evidence="2 3">
    <name type="scientific">Roseateles violae</name>
    <dbReference type="NCBI Taxonomy" id="3058042"/>
    <lineage>
        <taxon>Bacteria</taxon>
        <taxon>Pseudomonadati</taxon>
        <taxon>Pseudomonadota</taxon>
        <taxon>Betaproteobacteria</taxon>
        <taxon>Burkholderiales</taxon>
        <taxon>Sphaerotilaceae</taxon>
        <taxon>Roseateles</taxon>
    </lineage>
</organism>
<keyword evidence="2" id="KW-0560">Oxidoreductase</keyword>
<dbReference type="GO" id="GO:0004497">
    <property type="term" value="F:monooxygenase activity"/>
    <property type="evidence" value="ECO:0007669"/>
    <property type="project" value="UniProtKB-KW"/>
</dbReference>
<dbReference type="Gene3D" id="3.30.70.100">
    <property type="match status" value="1"/>
</dbReference>
<comment type="caution">
    <text evidence="2">The sequence shown here is derived from an EMBL/GenBank/DDBJ whole genome shotgun (WGS) entry which is preliminary data.</text>
</comment>
<dbReference type="InterPro" id="IPR011008">
    <property type="entry name" value="Dimeric_a/b-barrel"/>
</dbReference>
<evidence type="ECO:0000313" key="3">
    <source>
        <dbReference type="Proteomes" id="UP001228044"/>
    </source>
</evidence>
<dbReference type="Proteomes" id="UP001228044">
    <property type="component" value="Unassembled WGS sequence"/>
</dbReference>
<dbReference type="Pfam" id="PF03992">
    <property type="entry name" value="ABM"/>
    <property type="match status" value="1"/>
</dbReference>
<reference evidence="2 3" key="1">
    <citation type="submission" date="2023-06" db="EMBL/GenBank/DDBJ databases">
        <title>Pelomonas sp. PFR6 16S ribosomal RNA gene Genome sequencing and assembly.</title>
        <authorList>
            <person name="Woo H."/>
        </authorList>
    </citation>
    <scope>NUCLEOTIDE SEQUENCE [LARGE SCALE GENOMIC DNA]</scope>
    <source>
        <strain evidence="2 3">PFR6</strain>
    </source>
</reference>
<dbReference type="RefSeq" id="WP_290360034.1">
    <property type="nucleotide sequence ID" value="NZ_JAUHHC010000004.1"/>
</dbReference>
<keyword evidence="2" id="KW-0503">Monooxygenase</keyword>
<dbReference type="SUPFAM" id="SSF54909">
    <property type="entry name" value="Dimeric alpha+beta barrel"/>
    <property type="match status" value="1"/>
</dbReference>
<protein>
    <submittedName>
        <fullName evidence="2">Antibiotic biosynthesis monooxygenase</fullName>
    </submittedName>
</protein>
<gene>
    <name evidence="2" type="ORF">QWJ38_15610</name>
</gene>
<evidence type="ECO:0000259" key="1">
    <source>
        <dbReference type="Pfam" id="PF03992"/>
    </source>
</evidence>
<name>A0ABT8DX07_9BURK</name>
<dbReference type="InterPro" id="IPR007138">
    <property type="entry name" value="ABM_dom"/>
</dbReference>
<proteinExistence type="predicted"/>
<accession>A0ABT8DX07</accession>
<evidence type="ECO:0000313" key="2">
    <source>
        <dbReference type="EMBL" id="MDN3921720.1"/>
    </source>
</evidence>